<dbReference type="Proteomes" id="UP000800038">
    <property type="component" value="Unassembled WGS sequence"/>
</dbReference>
<dbReference type="PANTHER" id="PTHR38794">
    <property type="entry name" value="INTEGRAL MEMBRANE PROTEIN"/>
    <property type="match status" value="1"/>
</dbReference>
<sequence length="339" mass="38064">MGCARISVCLVIRKVLPGLVAKYTALVFAGLTAIWTISGILVNAFPCELPTPWKFTEAHDCYNLVAFVKYVAITNIVVEVILVMIPLFIWNLYFFDSSKLKLIDPTFESWAGVLCQQVAQSLSVITACLPCLHPFIISILAGTNKPEMVNINYGHLPFVRQYSDQKTSSFDPTSSRVSQASTTPFAEKAEEPYCRPLATYGLDRSSARHHPQSITRFPANVAKPVFNLNPPRNVFNRRIEFEVPHSRPSTASSTINQSELPRTLGDFGVLPAVDWDSEIIVAGSSRRNSPIRQPTAEYVFNRQKVISVPEERHLYEDGFKRFIPPLPSPRIPKWPPRAF</sequence>
<feature type="transmembrane region" description="Helical" evidence="1">
    <location>
        <begin position="70"/>
        <end position="93"/>
    </location>
</feature>
<gene>
    <name evidence="3" type="ORF">EJ02DRAFT_362415</name>
</gene>
<dbReference type="Pfam" id="PF20684">
    <property type="entry name" value="Fung_rhodopsin"/>
    <property type="match status" value="1"/>
</dbReference>
<keyword evidence="1" id="KW-1133">Transmembrane helix</keyword>
<feature type="transmembrane region" description="Helical" evidence="1">
    <location>
        <begin position="23"/>
        <end position="45"/>
    </location>
</feature>
<evidence type="ECO:0000256" key="1">
    <source>
        <dbReference type="SAM" id="Phobius"/>
    </source>
</evidence>
<accession>A0A6A5S5J8</accession>
<dbReference type="InterPro" id="IPR049326">
    <property type="entry name" value="Rhodopsin_dom_fungi"/>
</dbReference>
<dbReference type="OrthoDB" id="3918601at2759"/>
<name>A0A6A5S5J8_9PLEO</name>
<evidence type="ECO:0000313" key="3">
    <source>
        <dbReference type="EMBL" id="KAF1935019.1"/>
    </source>
</evidence>
<keyword evidence="1" id="KW-0812">Transmembrane</keyword>
<evidence type="ECO:0000313" key="4">
    <source>
        <dbReference type="Proteomes" id="UP000800038"/>
    </source>
</evidence>
<dbReference type="AlphaFoldDB" id="A0A6A5S5J8"/>
<proteinExistence type="predicted"/>
<dbReference type="PANTHER" id="PTHR38794:SF1">
    <property type="entry name" value="INTEGRAL MEMBRANE PROTEIN"/>
    <property type="match status" value="1"/>
</dbReference>
<organism evidence="3 4">
    <name type="scientific">Clathrospora elynae</name>
    <dbReference type="NCBI Taxonomy" id="706981"/>
    <lineage>
        <taxon>Eukaryota</taxon>
        <taxon>Fungi</taxon>
        <taxon>Dikarya</taxon>
        <taxon>Ascomycota</taxon>
        <taxon>Pezizomycotina</taxon>
        <taxon>Dothideomycetes</taxon>
        <taxon>Pleosporomycetidae</taxon>
        <taxon>Pleosporales</taxon>
        <taxon>Diademaceae</taxon>
        <taxon>Clathrospora</taxon>
    </lineage>
</organism>
<reference evidence="3" key="1">
    <citation type="journal article" date="2020" name="Stud. Mycol.">
        <title>101 Dothideomycetes genomes: a test case for predicting lifestyles and emergence of pathogens.</title>
        <authorList>
            <person name="Haridas S."/>
            <person name="Albert R."/>
            <person name="Binder M."/>
            <person name="Bloem J."/>
            <person name="Labutti K."/>
            <person name="Salamov A."/>
            <person name="Andreopoulos B."/>
            <person name="Baker S."/>
            <person name="Barry K."/>
            <person name="Bills G."/>
            <person name="Bluhm B."/>
            <person name="Cannon C."/>
            <person name="Castanera R."/>
            <person name="Culley D."/>
            <person name="Daum C."/>
            <person name="Ezra D."/>
            <person name="Gonzalez J."/>
            <person name="Henrissat B."/>
            <person name="Kuo A."/>
            <person name="Liang C."/>
            <person name="Lipzen A."/>
            <person name="Lutzoni F."/>
            <person name="Magnuson J."/>
            <person name="Mondo S."/>
            <person name="Nolan M."/>
            <person name="Ohm R."/>
            <person name="Pangilinan J."/>
            <person name="Park H.-J."/>
            <person name="Ramirez L."/>
            <person name="Alfaro M."/>
            <person name="Sun H."/>
            <person name="Tritt A."/>
            <person name="Yoshinaga Y."/>
            <person name="Zwiers L.-H."/>
            <person name="Turgeon B."/>
            <person name="Goodwin S."/>
            <person name="Spatafora J."/>
            <person name="Crous P."/>
            <person name="Grigoriev I."/>
        </authorList>
    </citation>
    <scope>NUCLEOTIDE SEQUENCE</scope>
    <source>
        <strain evidence="3">CBS 161.51</strain>
    </source>
</reference>
<feature type="domain" description="Rhodopsin" evidence="2">
    <location>
        <begin position="2"/>
        <end position="102"/>
    </location>
</feature>
<keyword evidence="4" id="KW-1185">Reference proteome</keyword>
<evidence type="ECO:0000259" key="2">
    <source>
        <dbReference type="Pfam" id="PF20684"/>
    </source>
</evidence>
<keyword evidence="1" id="KW-0472">Membrane</keyword>
<dbReference type="EMBL" id="ML976326">
    <property type="protein sequence ID" value="KAF1935019.1"/>
    <property type="molecule type" value="Genomic_DNA"/>
</dbReference>
<protein>
    <recommendedName>
        <fullName evidence="2">Rhodopsin domain-containing protein</fullName>
    </recommendedName>
</protein>